<dbReference type="EMBL" id="LAZR01001589">
    <property type="protein sequence ID" value="KKN42324.1"/>
    <property type="molecule type" value="Genomic_DNA"/>
</dbReference>
<reference evidence="2" key="1">
    <citation type="journal article" date="2015" name="Nature">
        <title>Complex archaea that bridge the gap between prokaryotes and eukaryotes.</title>
        <authorList>
            <person name="Spang A."/>
            <person name="Saw J.H."/>
            <person name="Jorgensen S.L."/>
            <person name="Zaremba-Niedzwiedzka K."/>
            <person name="Martijn J."/>
            <person name="Lind A.E."/>
            <person name="van Eijk R."/>
            <person name="Schleper C."/>
            <person name="Guy L."/>
            <person name="Ettema T.J."/>
        </authorList>
    </citation>
    <scope>NUCLEOTIDE SEQUENCE</scope>
</reference>
<dbReference type="CDD" id="cd04301">
    <property type="entry name" value="NAT_SF"/>
    <property type="match status" value="1"/>
</dbReference>
<dbReference type="PANTHER" id="PTHR47542">
    <property type="entry name" value="ACYL-COA N-ACYLTRANSFERASES (NAT) SUPERFAMILY PROTEIN"/>
    <property type="match status" value="1"/>
</dbReference>
<proteinExistence type="predicted"/>
<gene>
    <name evidence="2" type="ORF">LCGC14_0714430</name>
</gene>
<evidence type="ECO:0000259" key="1">
    <source>
        <dbReference type="PROSITE" id="PS51186"/>
    </source>
</evidence>
<dbReference type="Pfam" id="PF00583">
    <property type="entry name" value="Acetyltransf_1"/>
    <property type="match status" value="1"/>
</dbReference>
<dbReference type="InterPro" id="IPR000182">
    <property type="entry name" value="GNAT_dom"/>
</dbReference>
<dbReference type="Gene3D" id="3.40.630.30">
    <property type="match status" value="1"/>
</dbReference>
<dbReference type="GO" id="GO:0016747">
    <property type="term" value="F:acyltransferase activity, transferring groups other than amino-acyl groups"/>
    <property type="evidence" value="ECO:0007669"/>
    <property type="project" value="InterPro"/>
</dbReference>
<comment type="caution">
    <text evidence="2">The sequence shown here is derived from an EMBL/GenBank/DDBJ whole genome shotgun (WGS) entry which is preliminary data.</text>
</comment>
<dbReference type="SUPFAM" id="SSF55729">
    <property type="entry name" value="Acyl-CoA N-acyltransferases (Nat)"/>
    <property type="match status" value="1"/>
</dbReference>
<name>A0A0F9QIM0_9ZZZZ</name>
<dbReference type="PANTHER" id="PTHR47542:SF2">
    <property type="entry name" value="ACYL-COA N-ACYLTRANSFERASES (NAT) SUPERFAMILY PROTEIN"/>
    <property type="match status" value="1"/>
</dbReference>
<feature type="domain" description="N-acetyltransferase" evidence="1">
    <location>
        <begin position="1"/>
        <end position="150"/>
    </location>
</feature>
<protein>
    <recommendedName>
        <fullName evidence="1">N-acetyltransferase domain-containing protein</fullName>
    </recommendedName>
</protein>
<accession>A0A0F9QIM0</accession>
<dbReference type="InterPro" id="IPR016181">
    <property type="entry name" value="Acyl_CoA_acyltransferase"/>
</dbReference>
<sequence length="152" mass="17903">MKIKKVIPKDLKKIISLEQDVFNENAFSTDLIEKLINKNTFFLKLEIGKIKNKLIGFIIIIKDMEERVNIINFLVKQEHQNKGYGSYLLKNAIEEIKQLKEIHKIILNVQENNSIAIKLYQKFNFKINPKILEKYYQSGENAYLMELNIDSV</sequence>
<dbReference type="AlphaFoldDB" id="A0A0F9QIM0"/>
<dbReference type="PROSITE" id="PS51186">
    <property type="entry name" value="GNAT"/>
    <property type="match status" value="1"/>
</dbReference>
<organism evidence="2">
    <name type="scientific">marine sediment metagenome</name>
    <dbReference type="NCBI Taxonomy" id="412755"/>
    <lineage>
        <taxon>unclassified sequences</taxon>
        <taxon>metagenomes</taxon>
        <taxon>ecological metagenomes</taxon>
    </lineage>
</organism>
<evidence type="ECO:0000313" key="2">
    <source>
        <dbReference type="EMBL" id="KKN42324.1"/>
    </source>
</evidence>